<feature type="transmembrane region" description="Helical" evidence="19">
    <location>
        <begin position="80"/>
        <end position="98"/>
    </location>
</feature>
<sequence>MSDDKHSEDSLRSSSSILAEVAELVRFFSRIPLPKLGSWDDLNTAPDFRMRARSIPLAGVIISLPSMLVLLVLAQSALSPAIVALLAVAVAAAVQGCLHEDGLSDVVDGFFGGHTAERRLEIMKDSRIGAFGTVALVLSLSLRWLLLSMLLERFGGMGAALGYLAAETTGRLGMIWIWNTMPPAYHGGLSTRFGIPQNSAVSWAAGFALPLLVISLFYLSFWQVAFGAAFSFVVVGALAKLSLAKIKGITGDVLGAAQQVGSLGFLLGVLSL</sequence>
<evidence type="ECO:0000256" key="2">
    <source>
        <dbReference type="ARBA" id="ARBA00004651"/>
    </source>
</evidence>
<keyword evidence="21" id="KW-1185">Reference proteome</keyword>
<protein>
    <recommendedName>
        <fullName evidence="6 19">Adenosylcobinamide-GDP ribazoletransferase</fullName>
        <ecNumber evidence="5 19">2.7.8.26</ecNumber>
    </recommendedName>
    <alternativeName>
        <fullName evidence="16 19">Cobalamin synthase</fullName>
    </alternativeName>
    <alternativeName>
        <fullName evidence="15 19">Cobalamin-5'-phosphate synthase</fullName>
    </alternativeName>
</protein>
<feature type="transmembrane region" description="Helical" evidence="19">
    <location>
        <begin position="158"/>
        <end position="179"/>
    </location>
</feature>
<feature type="transmembrane region" description="Helical" evidence="19">
    <location>
        <begin position="128"/>
        <end position="146"/>
    </location>
</feature>
<dbReference type="RefSeq" id="WP_063310750.1">
    <property type="nucleotide sequence ID" value="NZ_FOSK01000007.1"/>
</dbReference>
<comment type="catalytic activity">
    <reaction evidence="17 19">
        <text>alpha-ribazole + adenosylcob(III)inamide-GDP = adenosylcob(III)alamin + GMP + H(+)</text>
        <dbReference type="Rhea" id="RHEA:16049"/>
        <dbReference type="ChEBI" id="CHEBI:10329"/>
        <dbReference type="ChEBI" id="CHEBI:15378"/>
        <dbReference type="ChEBI" id="CHEBI:18408"/>
        <dbReference type="ChEBI" id="CHEBI:58115"/>
        <dbReference type="ChEBI" id="CHEBI:60487"/>
        <dbReference type="EC" id="2.7.8.26"/>
    </reaction>
</comment>
<accession>A0A1I4BFR3</accession>
<evidence type="ECO:0000256" key="18">
    <source>
        <dbReference type="ARBA" id="ARBA00049504"/>
    </source>
</evidence>
<evidence type="ECO:0000256" key="19">
    <source>
        <dbReference type="HAMAP-Rule" id="MF_00719"/>
    </source>
</evidence>
<keyword evidence="11 19" id="KW-0460">Magnesium</keyword>
<dbReference type="Pfam" id="PF02654">
    <property type="entry name" value="CobS"/>
    <property type="match status" value="1"/>
</dbReference>
<proteinExistence type="inferred from homology"/>
<dbReference type="PANTHER" id="PTHR34148:SF1">
    <property type="entry name" value="ADENOSYLCOBINAMIDE-GDP RIBAZOLETRANSFERASE"/>
    <property type="match status" value="1"/>
</dbReference>
<evidence type="ECO:0000256" key="14">
    <source>
        <dbReference type="ARBA" id="ARBA00025228"/>
    </source>
</evidence>
<evidence type="ECO:0000256" key="13">
    <source>
        <dbReference type="ARBA" id="ARBA00023136"/>
    </source>
</evidence>
<keyword evidence="9 19" id="KW-0808">Transferase</keyword>
<keyword evidence="12 19" id="KW-1133">Transmembrane helix</keyword>
<evidence type="ECO:0000256" key="4">
    <source>
        <dbReference type="ARBA" id="ARBA00010561"/>
    </source>
</evidence>
<feature type="transmembrane region" description="Helical" evidence="19">
    <location>
        <begin position="55"/>
        <end position="74"/>
    </location>
</feature>
<evidence type="ECO:0000256" key="7">
    <source>
        <dbReference type="ARBA" id="ARBA00022475"/>
    </source>
</evidence>
<organism evidence="20 21">
    <name type="scientific">Pseudovibrio ascidiaceicola</name>
    <dbReference type="NCBI Taxonomy" id="285279"/>
    <lineage>
        <taxon>Bacteria</taxon>
        <taxon>Pseudomonadati</taxon>
        <taxon>Pseudomonadota</taxon>
        <taxon>Alphaproteobacteria</taxon>
        <taxon>Hyphomicrobiales</taxon>
        <taxon>Stappiaceae</taxon>
        <taxon>Pseudovibrio</taxon>
    </lineage>
</organism>
<keyword evidence="7 19" id="KW-1003">Cell membrane</keyword>
<keyword evidence="8 19" id="KW-0169">Cobalamin biosynthesis</keyword>
<dbReference type="PANTHER" id="PTHR34148">
    <property type="entry name" value="ADENOSYLCOBINAMIDE-GDP RIBAZOLETRANSFERASE"/>
    <property type="match status" value="1"/>
</dbReference>
<comment type="cofactor">
    <cofactor evidence="1 19">
        <name>Mg(2+)</name>
        <dbReference type="ChEBI" id="CHEBI:18420"/>
    </cofactor>
</comment>
<feature type="transmembrane region" description="Helical" evidence="19">
    <location>
        <begin position="200"/>
        <end position="218"/>
    </location>
</feature>
<comment type="pathway">
    <text evidence="3 19">Cofactor biosynthesis; adenosylcobalamin biosynthesis; adenosylcobalamin from cob(II)yrinate a,c-diamide: step 7/7.</text>
</comment>
<evidence type="ECO:0000256" key="1">
    <source>
        <dbReference type="ARBA" id="ARBA00001946"/>
    </source>
</evidence>
<evidence type="ECO:0000313" key="20">
    <source>
        <dbReference type="EMBL" id="SFK67130.1"/>
    </source>
</evidence>
<reference evidence="20 21" key="1">
    <citation type="submission" date="2016-10" db="EMBL/GenBank/DDBJ databases">
        <authorList>
            <person name="Varghese N."/>
            <person name="Submissions S."/>
        </authorList>
    </citation>
    <scope>NUCLEOTIDE SEQUENCE [LARGE SCALE GENOMIC DNA]</scope>
    <source>
        <strain evidence="20 21">DSM 16392</strain>
    </source>
</reference>
<evidence type="ECO:0000256" key="10">
    <source>
        <dbReference type="ARBA" id="ARBA00022692"/>
    </source>
</evidence>
<dbReference type="InterPro" id="IPR003805">
    <property type="entry name" value="CobS"/>
</dbReference>
<comment type="caution">
    <text evidence="20">The sequence shown here is derived from an EMBL/GenBank/DDBJ whole genome shotgun (WGS) entry which is preliminary data.</text>
</comment>
<evidence type="ECO:0000256" key="5">
    <source>
        <dbReference type="ARBA" id="ARBA00013200"/>
    </source>
</evidence>
<feature type="transmembrane region" description="Helical" evidence="19">
    <location>
        <begin position="224"/>
        <end position="243"/>
    </location>
</feature>
<dbReference type="Proteomes" id="UP000199598">
    <property type="component" value="Unassembled WGS sequence"/>
</dbReference>
<name>A0A1I4BFR3_9HYPH</name>
<evidence type="ECO:0000256" key="17">
    <source>
        <dbReference type="ARBA" id="ARBA00048623"/>
    </source>
</evidence>
<evidence type="ECO:0000256" key="6">
    <source>
        <dbReference type="ARBA" id="ARBA00015850"/>
    </source>
</evidence>
<evidence type="ECO:0000256" key="8">
    <source>
        <dbReference type="ARBA" id="ARBA00022573"/>
    </source>
</evidence>
<evidence type="ECO:0000256" key="9">
    <source>
        <dbReference type="ARBA" id="ARBA00022679"/>
    </source>
</evidence>
<evidence type="ECO:0000256" key="12">
    <source>
        <dbReference type="ARBA" id="ARBA00022989"/>
    </source>
</evidence>
<evidence type="ECO:0000256" key="3">
    <source>
        <dbReference type="ARBA" id="ARBA00004663"/>
    </source>
</evidence>
<keyword evidence="13 19" id="KW-0472">Membrane</keyword>
<dbReference type="HAMAP" id="MF_00719">
    <property type="entry name" value="CobS"/>
    <property type="match status" value="1"/>
</dbReference>
<comment type="catalytic activity">
    <reaction evidence="18 19">
        <text>alpha-ribazole 5'-phosphate + adenosylcob(III)inamide-GDP = adenosylcob(III)alamin 5'-phosphate + GMP + H(+)</text>
        <dbReference type="Rhea" id="RHEA:23560"/>
        <dbReference type="ChEBI" id="CHEBI:15378"/>
        <dbReference type="ChEBI" id="CHEBI:57918"/>
        <dbReference type="ChEBI" id="CHEBI:58115"/>
        <dbReference type="ChEBI" id="CHEBI:60487"/>
        <dbReference type="ChEBI" id="CHEBI:60493"/>
        <dbReference type="EC" id="2.7.8.26"/>
    </reaction>
</comment>
<keyword evidence="10 19" id="KW-0812">Transmembrane</keyword>
<evidence type="ECO:0000256" key="11">
    <source>
        <dbReference type="ARBA" id="ARBA00022842"/>
    </source>
</evidence>
<evidence type="ECO:0000313" key="21">
    <source>
        <dbReference type="Proteomes" id="UP000199598"/>
    </source>
</evidence>
<evidence type="ECO:0000256" key="15">
    <source>
        <dbReference type="ARBA" id="ARBA00032605"/>
    </source>
</evidence>
<dbReference type="EC" id="2.7.8.26" evidence="5 19"/>
<gene>
    <name evidence="19" type="primary">cobS</name>
    <name evidence="20" type="ORF">SAMN04488518_107309</name>
</gene>
<evidence type="ECO:0000256" key="16">
    <source>
        <dbReference type="ARBA" id="ARBA00032853"/>
    </source>
</evidence>
<comment type="subcellular location">
    <subcellularLocation>
        <location evidence="2 19">Cell membrane</location>
        <topology evidence="2 19">Multi-pass membrane protein</topology>
    </subcellularLocation>
</comment>
<comment type="function">
    <text evidence="14 19">Joins adenosylcobinamide-GDP and alpha-ribazole to generate adenosylcobalamin (Ado-cobalamin). Also synthesizes adenosylcobalamin 5'-phosphate from adenosylcobinamide-GDP and alpha-ribazole 5'-phosphate.</text>
</comment>
<comment type="similarity">
    <text evidence="4 19">Belongs to the CobS family.</text>
</comment>
<dbReference type="EMBL" id="FOSK01000007">
    <property type="protein sequence ID" value="SFK67130.1"/>
    <property type="molecule type" value="Genomic_DNA"/>
</dbReference>